<keyword evidence="2" id="KW-1185">Reference proteome</keyword>
<comment type="caution">
    <text evidence="1">The sequence shown here is derived from an EMBL/GenBank/DDBJ whole genome shotgun (WGS) entry which is preliminary data.</text>
</comment>
<dbReference type="AlphaFoldDB" id="A0A9N9K5M4"/>
<feature type="non-terminal residue" evidence="1">
    <location>
        <position position="143"/>
    </location>
</feature>
<feature type="non-terminal residue" evidence="1">
    <location>
        <position position="1"/>
    </location>
</feature>
<dbReference type="EMBL" id="CAJVPZ010086878">
    <property type="protein sequence ID" value="CAG8812371.1"/>
    <property type="molecule type" value="Genomic_DNA"/>
</dbReference>
<protein>
    <submittedName>
        <fullName evidence="1">16084_t:CDS:1</fullName>
    </submittedName>
</protein>
<dbReference type="OrthoDB" id="2482721at2759"/>
<organism evidence="1 2">
    <name type="scientific">Racocetra fulgida</name>
    <dbReference type="NCBI Taxonomy" id="60492"/>
    <lineage>
        <taxon>Eukaryota</taxon>
        <taxon>Fungi</taxon>
        <taxon>Fungi incertae sedis</taxon>
        <taxon>Mucoromycota</taxon>
        <taxon>Glomeromycotina</taxon>
        <taxon>Glomeromycetes</taxon>
        <taxon>Diversisporales</taxon>
        <taxon>Gigasporaceae</taxon>
        <taxon>Racocetra</taxon>
    </lineage>
</organism>
<sequence>KNKIPPEAQDFLEDSLQDAIIQIQEKDSYYNHEIFSNIINTNDNDIKTIFSIEDIDFLNASQKISSFTFTSSQVNYIRLLIDNDIKQPIERINFNTILEALTKTTTKTINTNADNTITNANTTNIGNSNITMSNTSADDICDK</sequence>
<proteinExistence type="predicted"/>
<gene>
    <name evidence="1" type="ORF">RFULGI_LOCUS18898</name>
</gene>
<reference evidence="1" key="1">
    <citation type="submission" date="2021-06" db="EMBL/GenBank/DDBJ databases">
        <authorList>
            <person name="Kallberg Y."/>
            <person name="Tangrot J."/>
            <person name="Rosling A."/>
        </authorList>
    </citation>
    <scope>NUCLEOTIDE SEQUENCE</scope>
    <source>
        <strain evidence="1">IN212</strain>
    </source>
</reference>
<accession>A0A9N9K5M4</accession>
<evidence type="ECO:0000313" key="1">
    <source>
        <dbReference type="EMBL" id="CAG8812371.1"/>
    </source>
</evidence>
<evidence type="ECO:0000313" key="2">
    <source>
        <dbReference type="Proteomes" id="UP000789396"/>
    </source>
</evidence>
<dbReference type="Proteomes" id="UP000789396">
    <property type="component" value="Unassembled WGS sequence"/>
</dbReference>
<name>A0A9N9K5M4_9GLOM</name>